<dbReference type="InterPro" id="IPR036388">
    <property type="entry name" value="WH-like_DNA-bd_sf"/>
</dbReference>
<dbReference type="RefSeq" id="WP_164697152.1">
    <property type="nucleotide sequence ID" value="NZ_JAAIKB010000013.1"/>
</dbReference>
<dbReference type="InterPro" id="IPR000847">
    <property type="entry name" value="LysR_HTH_N"/>
</dbReference>
<dbReference type="GO" id="GO:0003677">
    <property type="term" value="F:DNA binding"/>
    <property type="evidence" value="ECO:0007669"/>
    <property type="project" value="UniProtKB-KW"/>
</dbReference>
<comment type="caution">
    <text evidence="6">The sequence shown here is derived from an EMBL/GenBank/DDBJ whole genome shotgun (WGS) entry which is preliminary data.</text>
</comment>
<dbReference type="GO" id="GO:0003700">
    <property type="term" value="F:DNA-binding transcription factor activity"/>
    <property type="evidence" value="ECO:0007669"/>
    <property type="project" value="InterPro"/>
</dbReference>
<dbReference type="FunFam" id="3.40.190.290:FF:000001">
    <property type="entry name" value="Transcriptional regulator, LysR family"/>
    <property type="match status" value="1"/>
</dbReference>
<gene>
    <name evidence="6" type="ORF">G3576_24735</name>
</gene>
<dbReference type="Pfam" id="PF03466">
    <property type="entry name" value="LysR_substrate"/>
    <property type="match status" value="1"/>
</dbReference>
<dbReference type="PANTHER" id="PTHR30537:SF80">
    <property type="entry name" value="TRANSCRIPTIONAL REGULATOR"/>
    <property type="match status" value="1"/>
</dbReference>
<keyword evidence="2" id="KW-0805">Transcription regulation</keyword>
<dbReference type="Gene3D" id="1.10.10.10">
    <property type="entry name" value="Winged helix-like DNA-binding domain superfamily/Winged helix DNA-binding domain"/>
    <property type="match status" value="1"/>
</dbReference>
<keyword evidence="4" id="KW-0804">Transcription</keyword>
<dbReference type="Pfam" id="PF00126">
    <property type="entry name" value="HTH_1"/>
    <property type="match status" value="1"/>
</dbReference>
<evidence type="ECO:0000259" key="5">
    <source>
        <dbReference type="PROSITE" id="PS50931"/>
    </source>
</evidence>
<dbReference type="EMBL" id="JAAIKB010000013">
    <property type="protein sequence ID" value="NGM23243.1"/>
    <property type="molecule type" value="Genomic_DNA"/>
</dbReference>
<dbReference type="Proteomes" id="UP000475385">
    <property type="component" value="Unassembled WGS sequence"/>
</dbReference>
<evidence type="ECO:0000256" key="3">
    <source>
        <dbReference type="ARBA" id="ARBA00023125"/>
    </source>
</evidence>
<dbReference type="InterPro" id="IPR005119">
    <property type="entry name" value="LysR_subst-bd"/>
</dbReference>
<dbReference type="SUPFAM" id="SSF46785">
    <property type="entry name" value="Winged helix' DNA-binding domain"/>
    <property type="match status" value="1"/>
</dbReference>
<evidence type="ECO:0000256" key="4">
    <source>
        <dbReference type="ARBA" id="ARBA00023163"/>
    </source>
</evidence>
<feature type="domain" description="HTH lysR-type" evidence="5">
    <location>
        <begin position="1"/>
        <end position="59"/>
    </location>
</feature>
<dbReference type="AlphaFoldDB" id="A0A6M1LTA8"/>
<protein>
    <submittedName>
        <fullName evidence="6">LysR family transcriptional regulator</fullName>
    </submittedName>
</protein>
<sequence>MDLLLHFRSFLRVAELGGFSAAARALNTSQPAVSRQVADLEARLGARLLHRSSTGVALTEDGLALLPRARAALEAAEAAIGTVGDRRGEVAGRVRLGAGVAFGRLQVVPRLPALLARHPALSVDLQLGDRAADLVEEGLDATIRIGTITDPAVVARRIGLTRRAVVATPDYLARAGTPERPEDLARHECLIFTGLASGEAWPFEGPDGPVLVPVQGRFRASSSEAVRAAVLAGMGLYLAPLWLLAEELRDGRVVAVMPGWTPTLLPIQAVFPTRRQVPSRVRAVVDHLAAEFRLDPALSDHGGP</sequence>
<dbReference type="Gene3D" id="3.40.190.290">
    <property type="match status" value="1"/>
</dbReference>
<evidence type="ECO:0000256" key="1">
    <source>
        <dbReference type="ARBA" id="ARBA00009437"/>
    </source>
</evidence>
<dbReference type="PANTHER" id="PTHR30537">
    <property type="entry name" value="HTH-TYPE TRANSCRIPTIONAL REGULATOR"/>
    <property type="match status" value="1"/>
</dbReference>
<evidence type="ECO:0000313" key="7">
    <source>
        <dbReference type="Proteomes" id="UP000475385"/>
    </source>
</evidence>
<comment type="similarity">
    <text evidence="1">Belongs to the LysR transcriptional regulatory family.</text>
</comment>
<evidence type="ECO:0000313" key="6">
    <source>
        <dbReference type="EMBL" id="NGM23243.1"/>
    </source>
</evidence>
<keyword evidence="7" id="KW-1185">Reference proteome</keyword>
<dbReference type="InterPro" id="IPR036390">
    <property type="entry name" value="WH_DNA-bd_sf"/>
</dbReference>
<dbReference type="FunFam" id="1.10.10.10:FF:000001">
    <property type="entry name" value="LysR family transcriptional regulator"/>
    <property type="match status" value="1"/>
</dbReference>
<reference evidence="6 7" key="1">
    <citation type="submission" date="2020-03" db="EMBL/GenBank/DDBJ databases">
        <title>Roseomonas stagni sp. nov., isolated from pond water in Japan.</title>
        <authorList>
            <person name="Furuhata K."/>
            <person name="Miyamoto H."/>
            <person name="Goto K."/>
        </authorList>
    </citation>
    <scope>NUCLEOTIDE SEQUENCE [LARGE SCALE GENOMIC DNA]</scope>
    <source>
        <strain evidence="6 7">PeD5</strain>
    </source>
</reference>
<organism evidence="6 7">
    <name type="scientific">Falsiroseomonas algicola</name>
    <dbReference type="NCBI Taxonomy" id="2716930"/>
    <lineage>
        <taxon>Bacteria</taxon>
        <taxon>Pseudomonadati</taxon>
        <taxon>Pseudomonadota</taxon>
        <taxon>Alphaproteobacteria</taxon>
        <taxon>Acetobacterales</taxon>
        <taxon>Roseomonadaceae</taxon>
        <taxon>Falsiroseomonas</taxon>
    </lineage>
</organism>
<proteinExistence type="inferred from homology"/>
<name>A0A6M1LTA8_9PROT</name>
<dbReference type="InterPro" id="IPR058163">
    <property type="entry name" value="LysR-type_TF_proteobact-type"/>
</dbReference>
<dbReference type="CDD" id="cd08422">
    <property type="entry name" value="PBP2_CrgA_like"/>
    <property type="match status" value="1"/>
</dbReference>
<dbReference type="PROSITE" id="PS50931">
    <property type="entry name" value="HTH_LYSR"/>
    <property type="match status" value="1"/>
</dbReference>
<keyword evidence="3" id="KW-0238">DNA-binding</keyword>
<evidence type="ECO:0000256" key="2">
    <source>
        <dbReference type="ARBA" id="ARBA00023015"/>
    </source>
</evidence>
<accession>A0A6M1LTA8</accession>
<dbReference type="PRINTS" id="PR00039">
    <property type="entry name" value="HTHLYSR"/>
</dbReference>
<dbReference type="SUPFAM" id="SSF53850">
    <property type="entry name" value="Periplasmic binding protein-like II"/>
    <property type="match status" value="1"/>
</dbReference>